<dbReference type="Gene3D" id="3.30.70.270">
    <property type="match status" value="1"/>
</dbReference>
<gene>
    <name evidence="4" type="ORF">EK386_15035</name>
</gene>
<sequence length="432" mass="49483">MINKLDRDVSLLIKAINQTGVGVVISNPRLPGNPLIYVNKGFEDITGYCAEEVIGHNCRFLQGQRTKPEDVELISRAIREQQPCEIELLNYRKNGELFWNELQITPIFDENNQLEYFIGIQKDVTARKKEQDARILYEKVFNNTLQGVIITDQNSNILLANAAFTKITGYSIEEAIGKKPNILSSGKQGTQFYQKLWRDIKEWGQWEGEIWNKRKNGEIYPEFLNISEVHGDDGEITNYVAIFTDITESKNREKQLAQLSMEDPLTGIANRRKFDKYLEEKWFMLTDIQEPISLILIDIDHFKTYNDYYGHQQGDQCLIQIAHIIEESFNEKVCLTARYGGEEFAVILPQYDAQAALELAKRMCSTIKQKGIPHAYSLVEDIVSVSCGVATMIPNKNTDMMELIANADQALYEAKNNGRNQIVTFKVKCQVD</sequence>
<dbReference type="SUPFAM" id="SSF55073">
    <property type="entry name" value="Nucleotide cyclase"/>
    <property type="match status" value="1"/>
</dbReference>
<dbReference type="Proteomes" id="UP000287910">
    <property type="component" value="Unassembled WGS sequence"/>
</dbReference>
<dbReference type="Gene3D" id="3.30.450.20">
    <property type="entry name" value="PAS domain"/>
    <property type="match status" value="2"/>
</dbReference>
<dbReference type="AlphaFoldDB" id="A0A3S0WF30"/>
<dbReference type="InterPro" id="IPR035965">
    <property type="entry name" value="PAS-like_dom_sf"/>
</dbReference>
<dbReference type="InterPro" id="IPR001610">
    <property type="entry name" value="PAC"/>
</dbReference>
<feature type="domain" description="PAS" evidence="1">
    <location>
        <begin position="35"/>
        <end position="80"/>
    </location>
</feature>
<dbReference type="PANTHER" id="PTHR46663">
    <property type="entry name" value="DIGUANYLATE CYCLASE DGCT-RELATED"/>
    <property type="match status" value="1"/>
</dbReference>
<dbReference type="PROSITE" id="PS50113">
    <property type="entry name" value="PAC"/>
    <property type="match status" value="2"/>
</dbReference>
<name>A0A3S0WF30_9BACI</name>
<dbReference type="SMART" id="SM00091">
    <property type="entry name" value="PAS"/>
    <property type="match status" value="2"/>
</dbReference>
<evidence type="ECO:0000259" key="2">
    <source>
        <dbReference type="PROSITE" id="PS50113"/>
    </source>
</evidence>
<dbReference type="Pfam" id="PF13426">
    <property type="entry name" value="PAS_9"/>
    <property type="match status" value="2"/>
</dbReference>
<evidence type="ECO:0000313" key="5">
    <source>
        <dbReference type="Proteomes" id="UP000287910"/>
    </source>
</evidence>
<dbReference type="PANTHER" id="PTHR46663:SF3">
    <property type="entry name" value="SLL0267 PROTEIN"/>
    <property type="match status" value="1"/>
</dbReference>
<evidence type="ECO:0000313" key="4">
    <source>
        <dbReference type="EMBL" id="RUL49602.1"/>
    </source>
</evidence>
<feature type="domain" description="PAC" evidence="2">
    <location>
        <begin position="204"/>
        <end position="258"/>
    </location>
</feature>
<dbReference type="InterPro" id="IPR043128">
    <property type="entry name" value="Rev_trsase/Diguanyl_cyclase"/>
</dbReference>
<accession>A0A3S0WF30</accession>
<dbReference type="CDD" id="cd01949">
    <property type="entry name" value="GGDEF"/>
    <property type="match status" value="1"/>
</dbReference>
<dbReference type="InterPro" id="IPR000014">
    <property type="entry name" value="PAS"/>
</dbReference>
<dbReference type="InterPro" id="IPR000700">
    <property type="entry name" value="PAS-assoc_C"/>
</dbReference>
<dbReference type="RefSeq" id="WP_126660004.1">
    <property type="nucleotide sequence ID" value="NZ_RYYR01000024.1"/>
</dbReference>
<dbReference type="PROSITE" id="PS50887">
    <property type="entry name" value="GGDEF"/>
    <property type="match status" value="1"/>
</dbReference>
<keyword evidence="5" id="KW-1185">Reference proteome</keyword>
<dbReference type="SUPFAM" id="SSF55785">
    <property type="entry name" value="PYP-like sensor domain (PAS domain)"/>
    <property type="match status" value="2"/>
</dbReference>
<dbReference type="PROSITE" id="PS50112">
    <property type="entry name" value="PAS"/>
    <property type="match status" value="2"/>
</dbReference>
<feature type="domain" description="PAC" evidence="2">
    <location>
        <begin position="82"/>
        <end position="136"/>
    </location>
</feature>
<dbReference type="FunFam" id="3.30.70.270:FF:000001">
    <property type="entry name" value="Diguanylate cyclase domain protein"/>
    <property type="match status" value="1"/>
</dbReference>
<dbReference type="InterPro" id="IPR029787">
    <property type="entry name" value="Nucleotide_cyclase"/>
</dbReference>
<protein>
    <submittedName>
        <fullName evidence="4">Diguanylate cyclase</fullName>
    </submittedName>
</protein>
<reference evidence="4 5" key="1">
    <citation type="submission" date="2018-12" db="EMBL/GenBank/DDBJ databases">
        <title>Lysinibacillus antri sp. nov., isolated from a cave soil.</title>
        <authorList>
            <person name="Narsing Rao M.P."/>
            <person name="Zhang H."/>
            <person name="Dong Z.-Y."/>
            <person name="Niu X.-K."/>
            <person name="Zhang K."/>
            <person name="Fang B.-Z."/>
            <person name="Kang Y.-Q."/>
            <person name="Xiao M."/>
            <person name="Li W.-J."/>
        </authorList>
    </citation>
    <scope>NUCLEOTIDE SEQUENCE [LARGE SCALE GENOMIC DNA]</scope>
    <source>
        <strain evidence="4 5">SYSU K30002</strain>
    </source>
</reference>
<organism evidence="4 5">
    <name type="scientific">Lysinibacillus antri</name>
    <dbReference type="NCBI Taxonomy" id="2498145"/>
    <lineage>
        <taxon>Bacteria</taxon>
        <taxon>Bacillati</taxon>
        <taxon>Bacillota</taxon>
        <taxon>Bacilli</taxon>
        <taxon>Bacillales</taxon>
        <taxon>Bacillaceae</taxon>
        <taxon>Lysinibacillus</taxon>
    </lineage>
</organism>
<feature type="domain" description="PAS" evidence="1">
    <location>
        <begin position="133"/>
        <end position="178"/>
    </location>
</feature>
<comment type="caution">
    <text evidence="4">The sequence shown here is derived from an EMBL/GenBank/DDBJ whole genome shotgun (WGS) entry which is preliminary data.</text>
</comment>
<dbReference type="CDD" id="cd00130">
    <property type="entry name" value="PAS"/>
    <property type="match status" value="2"/>
</dbReference>
<dbReference type="NCBIfam" id="TIGR00254">
    <property type="entry name" value="GGDEF"/>
    <property type="match status" value="1"/>
</dbReference>
<dbReference type="EMBL" id="RYYR01000024">
    <property type="protein sequence ID" value="RUL49602.1"/>
    <property type="molecule type" value="Genomic_DNA"/>
</dbReference>
<dbReference type="NCBIfam" id="TIGR00229">
    <property type="entry name" value="sensory_box"/>
    <property type="match status" value="2"/>
</dbReference>
<evidence type="ECO:0000259" key="1">
    <source>
        <dbReference type="PROSITE" id="PS50112"/>
    </source>
</evidence>
<feature type="domain" description="GGDEF" evidence="3">
    <location>
        <begin position="290"/>
        <end position="427"/>
    </location>
</feature>
<dbReference type="InterPro" id="IPR000160">
    <property type="entry name" value="GGDEF_dom"/>
</dbReference>
<proteinExistence type="predicted"/>
<dbReference type="SMART" id="SM00086">
    <property type="entry name" value="PAC"/>
    <property type="match status" value="2"/>
</dbReference>
<dbReference type="SMART" id="SM00267">
    <property type="entry name" value="GGDEF"/>
    <property type="match status" value="1"/>
</dbReference>
<evidence type="ECO:0000259" key="3">
    <source>
        <dbReference type="PROSITE" id="PS50887"/>
    </source>
</evidence>
<dbReference type="Pfam" id="PF00990">
    <property type="entry name" value="GGDEF"/>
    <property type="match status" value="1"/>
</dbReference>
<dbReference type="InterPro" id="IPR052163">
    <property type="entry name" value="DGC-Regulatory_Protein"/>
</dbReference>